<dbReference type="EMBL" id="KN832975">
    <property type="protein sequence ID" value="KIM89352.1"/>
    <property type="molecule type" value="Genomic_DNA"/>
</dbReference>
<sequence length="90" mass="9981">WLSDVAGAGKSAIAHTIAQYCHNHGLLGSSFFFNRNIPNRRTPHKLFTTIACDLVILGNEFADHISVVLEGERNVASACQTRQFEQLILE</sequence>
<protein>
    <recommendedName>
        <fullName evidence="2">Nephrocystin 3-like N-terminal domain-containing protein</fullName>
    </recommendedName>
</protein>
<organism evidence="3 4">
    <name type="scientific">Piloderma croceum (strain F 1598)</name>
    <dbReference type="NCBI Taxonomy" id="765440"/>
    <lineage>
        <taxon>Eukaryota</taxon>
        <taxon>Fungi</taxon>
        <taxon>Dikarya</taxon>
        <taxon>Basidiomycota</taxon>
        <taxon>Agaricomycotina</taxon>
        <taxon>Agaricomycetes</taxon>
        <taxon>Agaricomycetidae</taxon>
        <taxon>Atheliales</taxon>
        <taxon>Atheliaceae</taxon>
        <taxon>Piloderma</taxon>
    </lineage>
</organism>
<dbReference type="AlphaFoldDB" id="A0A0C3CHT7"/>
<dbReference type="STRING" id="765440.A0A0C3CHT7"/>
<reference evidence="3 4" key="1">
    <citation type="submission" date="2014-04" db="EMBL/GenBank/DDBJ databases">
        <authorList>
            <consortium name="DOE Joint Genome Institute"/>
            <person name="Kuo A."/>
            <person name="Tarkka M."/>
            <person name="Buscot F."/>
            <person name="Kohler A."/>
            <person name="Nagy L.G."/>
            <person name="Floudas D."/>
            <person name="Copeland A."/>
            <person name="Barry K.W."/>
            <person name="Cichocki N."/>
            <person name="Veneault-Fourrey C."/>
            <person name="LaButti K."/>
            <person name="Lindquist E.A."/>
            <person name="Lipzen A."/>
            <person name="Lundell T."/>
            <person name="Morin E."/>
            <person name="Murat C."/>
            <person name="Sun H."/>
            <person name="Tunlid A."/>
            <person name="Henrissat B."/>
            <person name="Grigoriev I.V."/>
            <person name="Hibbett D.S."/>
            <person name="Martin F."/>
            <person name="Nordberg H.P."/>
            <person name="Cantor M.N."/>
            <person name="Hua S.X."/>
        </authorList>
    </citation>
    <scope>NUCLEOTIDE SEQUENCE [LARGE SCALE GENOMIC DNA]</scope>
    <source>
        <strain evidence="3 4">F 1598</strain>
    </source>
</reference>
<evidence type="ECO:0000259" key="2">
    <source>
        <dbReference type="Pfam" id="PF24883"/>
    </source>
</evidence>
<dbReference type="Pfam" id="PF24883">
    <property type="entry name" value="NPHP3_N"/>
    <property type="match status" value="1"/>
</dbReference>
<feature type="domain" description="Nephrocystin 3-like N-terminal" evidence="2">
    <location>
        <begin position="1"/>
        <end position="87"/>
    </location>
</feature>
<dbReference type="Proteomes" id="UP000054166">
    <property type="component" value="Unassembled WGS sequence"/>
</dbReference>
<accession>A0A0C3CHT7</accession>
<evidence type="ECO:0000313" key="4">
    <source>
        <dbReference type="Proteomes" id="UP000054166"/>
    </source>
</evidence>
<dbReference type="InterPro" id="IPR056884">
    <property type="entry name" value="NPHP3-like_N"/>
</dbReference>
<dbReference type="OrthoDB" id="5106486at2759"/>
<name>A0A0C3CHT7_PILCF</name>
<evidence type="ECO:0000256" key="1">
    <source>
        <dbReference type="ARBA" id="ARBA00022737"/>
    </source>
</evidence>
<dbReference type="InParanoid" id="A0A0C3CHT7"/>
<gene>
    <name evidence="3" type="ORF">PILCRDRAFT_40863</name>
</gene>
<evidence type="ECO:0000313" key="3">
    <source>
        <dbReference type="EMBL" id="KIM89352.1"/>
    </source>
</evidence>
<proteinExistence type="predicted"/>
<feature type="non-terminal residue" evidence="3">
    <location>
        <position position="1"/>
    </location>
</feature>
<dbReference type="HOGENOM" id="CLU_000288_6_8_1"/>
<reference evidence="4" key="2">
    <citation type="submission" date="2015-01" db="EMBL/GenBank/DDBJ databases">
        <title>Evolutionary Origins and Diversification of the Mycorrhizal Mutualists.</title>
        <authorList>
            <consortium name="DOE Joint Genome Institute"/>
            <consortium name="Mycorrhizal Genomics Consortium"/>
            <person name="Kohler A."/>
            <person name="Kuo A."/>
            <person name="Nagy L.G."/>
            <person name="Floudas D."/>
            <person name="Copeland A."/>
            <person name="Barry K.W."/>
            <person name="Cichocki N."/>
            <person name="Veneault-Fourrey C."/>
            <person name="LaButti K."/>
            <person name="Lindquist E.A."/>
            <person name="Lipzen A."/>
            <person name="Lundell T."/>
            <person name="Morin E."/>
            <person name="Murat C."/>
            <person name="Riley R."/>
            <person name="Ohm R."/>
            <person name="Sun H."/>
            <person name="Tunlid A."/>
            <person name="Henrissat B."/>
            <person name="Grigoriev I.V."/>
            <person name="Hibbett D.S."/>
            <person name="Martin F."/>
        </authorList>
    </citation>
    <scope>NUCLEOTIDE SEQUENCE [LARGE SCALE GENOMIC DNA]</scope>
    <source>
        <strain evidence="4">F 1598</strain>
    </source>
</reference>
<keyword evidence="1" id="KW-0677">Repeat</keyword>
<keyword evidence="4" id="KW-1185">Reference proteome</keyword>
<feature type="non-terminal residue" evidence="3">
    <location>
        <position position="90"/>
    </location>
</feature>